<comment type="similarity">
    <text evidence="3">Belongs to the HARBI1 family.</text>
</comment>
<dbReference type="EMBL" id="WHWC01000001">
    <property type="protein sequence ID" value="KAG8390854.1"/>
    <property type="molecule type" value="Genomic_DNA"/>
</dbReference>
<evidence type="ECO:0000256" key="6">
    <source>
        <dbReference type="ARBA" id="ARBA00022801"/>
    </source>
</evidence>
<comment type="subcellular location">
    <subcellularLocation>
        <location evidence="2">Nucleus</location>
    </subcellularLocation>
</comment>
<reference evidence="10" key="1">
    <citation type="submission" date="2019-10" db="EMBL/GenBank/DDBJ databases">
        <authorList>
            <person name="Zhang R."/>
            <person name="Pan Y."/>
            <person name="Wang J."/>
            <person name="Ma R."/>
            <person name="Yu S."/>
        </authorList>
    </citation>
    <scope>NUCLEOTIDE SEQUENCE</scope>
    <source>
        <strain evidence="10">LA-IB0</strain>
        <tissue evidence="10">Leaf</tissue>
    </source>
</reference>
<dbReference type="GO" id="GO:0046872">
    <property type="term" value="F:metal ion binding"/>
    <property type="evidence" value="ECO:0007669"/>
    <property type="project" value="UniProtKB-KW"/>
</dbReference>
<comment type="caution">
    <text evidence="10">The sequence shown here is derived from an EMBL/GenBank/DDBJ whole genome shotgun (WGS) entry which is preliminary data.</text>
</comment>
<dbReference type="GO" id="GO:0016787">
    <property type="term" value="F:hydrolase activity"/>
    <property type="evidence" value="ECO:0007669"/>
    <property type="project" value="UniProtKB-KW"/>
</dbReference>
<proteinExistence type="inferred from homology"/>
<dbReference type="PANTHER" id="PTHR22930:SF281">
    <property type="entry name" value="NUCLEASE"/>
    <property type="match status" value="1"/>
</dbReference>
<feature type="domain" description="DDE Tnp4" evidence="9">
    <location>
        <begin position="3"/>
        <end position="129"/>
    </location>
</feature>
<accession>A0AAV6Y7L6</accession>
<dbReference type="AlphaFoldDB" id="A0AAV6Y7L6"/>
<keyword evidence="5" id="KW-0479">Metal-binding</keyword>
<dbReference type="Proteomes" id="UP000826271">
    <property type="component" value="Unassembled WGS sequence"/>
</dbReference>
<evidence type="ECO:0000256" key="2">
    <source>
        <dbReference type="ARBA" id="ARBA00004123"/>
    </source>
</evidence>
<organism evidence="10 11">
    <name type="scientific">Buddleja alternifolia</name>
    <dbReference type="NCBI Taxonomy" id="168488"/>
    <lineage>
        <taxon>Eukaryota</taxon>
        <taxon>Viridiplantae</taxon>
        <taxon>Streptophyta</taxon>
        <taxon>Embryophyta</taxon>
        <taxon>Tracheophyta</taxon>
        <taxon>Spermatophyta</taxon>
        <taxon>Magnoliopsida</taxon>
        <taxon>eudicotyledons</taxon>
        <taxon>Gunneridae</taxon>
        <taxon>Pentapetalae</taxon>
        <taxon>asterids</taxon>
        <taxon>lamiids</taxon>
        <taxon>Lamiales</taxon>
        <taxon>Scrophulariaceae</taxon>
        <taxon>Buddlejeae</taxon>
        <taxon>Buddleja</taxon>
    </lineage>
</organism>
<feature type="region of interest" description="Disordered" evidence="8">
    <location>
        <begin position="151"/>
        <end position="173"/>
    </location>
</feature>
<keyword evidence="4" id="KW-0540">Nuclease</keyword>
<evidence type="ECO:0000256" key="4">
    <source>
        <dbReference type="ARBA" id="ARBA00022722"/>
    </source>
</evidence>
<dbReference type="InterPro" id="IPR045249">
    <property type="entry name" value="HARBI1-like"/>
</dbReference>
<dbReference type="GO" id="GO:0005634">
    <property type="term" value="C:nucleus"/>
    <property type="evidence" value="ECO:0007669"/>
    <property type="project" value="UniProtKB-SubCell"/>
</dbReference>
<evidence type="ECO:0000256" key="8">
    <source>
        <dbReference type="SAM" id="MobiDB-lite"/>
    </source>
</evidence>
<name>A0AAV6Y7L6_9LAMI</name>
<keyword evidence="6" id="KW-0378">Hydrolase</keyword>
<dbReference type="Pfam" id="PF13359">
    <property type="entry name" value="DDE_Tnp_4"/>
    <property type="match status" value="1"/>
</dbReference>
<evidence type="ECO:0000256" key="3">
    <source>
        <dbReference type="ARBA" id="ARBA00006958"/>
    </source>
</evidence>
<dbReference type="PANTHER" id="PTHR22930">
    <property type="match status" value="1"/>
</dbReference>
<comment type="cofactor">
    <cofactor evidence="1">
        <name>a divalent metal cation</name>
        <dbReference type="ChEBI" id="CHEBI:60240"/>
    </cofactor>
</comment>
<evidence type="ECO:0000313" key="10">
    <source>
        <dbReference type="EMBL" id="KAG8390854.1"/>
    </source>
</evidence>
<keyword evidence="11" id="KW-1185">Reference proteome</keyword>
<protein>
    <recommendedName>
        <fullName evidence="9">DDE Tnp4 domain-containing protein</fullName>
    </recommendedName>
</protein>
<dbReference type="GO" id="GO:0004518">
    <property type="term" value="F:nuclease activity"/>
    <property type="evidence" value="ECO:0007669"/>
    <property type="project" value="UniProtKB-KW"/>
</dbReference>
<evidence type="ECO:0000256" key="1">
    <source>
        <dbReference type="ARBA" id="ARBA00001968"/>
    </source>
</evidence>
<evidence type="ECO:0000259" key="9">
    <source>
        <dbReference type="Pfam" id="PF13359"/>
    </source>
</evidence>
<keyword evidence="7" id="KW-0539">Nucleus</keyword>
<evidence type="ECO:0000313" key="11">
    <source>
        <dbReference type="Proteomes" id="UP000826271"/>
    </source>
</evidence>
<dbReference type="InterPro" id="IPR027806">
    <property type="entry name" value="HARBI1_dom"/>
</dbReference>
<evidence type="ECO:0000256" key="5">
    <source>
        <dbReference type="ARBA" id="ARBA00022723"/>
    </source>
</evidence>
<evidence type="ECO:0000256" key="7">
    <source>
        <dbReference type="ARBA" id="ARBA00023242"/>
    </source>
</evidence>
<gene>
    <name evidence="10" type="ORF">BUALT_Bualt01G0126900</name>
</gene>
<sequence length="173" mass="20096">MCNQKFIYLLQGWEGSTADARVLRDSMNRPHGLRVPVGNYYLCDNGYTNAEGFLTPYKGVRYHSSDWGHGPRVPQNSQEKFNHIHSKARNVIERAFGLLKMRWAILRSHSFFPIKVQNRIIMSCALIHNFIRNKMSIDPMEDEVDDFLANNPEEEHPEITDENTDFVENIEPS</sequence>